<proteinExistence type="inferred from homology"/>
<dbReference type="Proteomes" id="UP000191171">
    <property type="component" value="Unassembled WGS sequence"/>
</dbReference>
<protein>
    <submittedName>
        <fullName evidence="6">IS256 family transposase</fullName>
    </submittedName>
</protein>
<feature type="non-terminal residue" evidence="6">
    <location>
        <position position="1"/>
    </location>
</feature>
<evidence type="ECO:0000313" key="7">
    <source>
        <dbReference type="Proteomes" id="UP000191171"/>
    </source>
</evidence>
<keyword evidence="5" id="KW-0233">DNA recombination</keyword>
<evidence type="ECO:0000256" key="3">
    <source>
        <dbReference type="ARBA" id="ARBA00022578"/>
    </source>
</evidence>
<evidence type="ECO:0000256" key="4">
    <source>
        <dbReference type="ARBA" id="ARBA00023125"/>
    </source>
</evidence>
<comment type="caution">
    <text evidence="6">The sequence shown here is derived from an EMBL/GenBank/DDBJ whole genome shotgun (WGS) entry which is preliminary data.</text>
</comment>
<dbReference type="Pfam" id="PF00872">
    <property type="entry name" value="Transposase_mut"/>
    <property type="match status" value="1"/>
</dbReference>
<reference evidence="6 7" key="1">
    <citation type="submission" date="2017-02" db="EMBL/GenBank/DDBJ databases">
        <title>Clonality and virulence of isolates of VRE in Hematopoietic Stem Cell Transplanted (HSCT) patients.</title>
        <authorList>
            <person name="Marchi A.P."/>
            <person name="Martins R.C."/>
            <person name="Marie S.K."/>
            <person name="Levin A.S."/>
            <person name="Costa S.F."/>
        </authorList>
    </citation>
    <scope>NUCLEOTIDE SEQUENCE [LARGE SCALE GENOMIC DNA]</scope>
    <source>
        <strain evidence="6 7">LIM1759</strain>
    </source>
</reference>
<organism evidence="6 7">
    <name type="scientific">Enterococcus faecium</name>
    <name type="common">Streptococcus faecium</name>
    <dbReference type="NCBI Taxonomy" id="1352"/>
    <lineage>
        <taxon>Bacteria</taxon>
        <taxon>Bacillati</taxon>
        <taxon>Bacillota</taxon>
        <taxon>Bacilli</taxon>
        <taxon>Lactobacillales</taxon>
        <taxon>Enterococcaceae</taxon>
        <taxon>Enterococcus</taxon>
    </lineage>
</organism>
<dbReference type="EMBL" id="MVGJ01001151">
    <property type="protein sequence ID" value="OOL59372.1"/>
    <property type="molecule type" value="Genomic_DNA"/>
</dbReference>
<dbReference type="GO" id="GO:0003677">
    <property type="term" value="F:DNA binding"/>
    <property type="evidence" value="ECO:0007669"/>
    <property type="project" value="UniProtKB-KW"/>
</dbReference>
<evidence type="ECO:0000256" key="1">
    <source>
        <dbReference type="ARBA" id="ARBA00002190"/>
    </source>
</evidence>
<name>A0A1S8IVV2_ENTFC</name>
<dbReference type="GO" id="GO:0004803">
    <property type="term" value="F:transposase activity"/>
    <property type="evidence" value="ECO:0007669"/>
    <property type="project" value="InterPro"/>
</dbReference>
<accession>A0A1S8IVV2</accession>
<evidence type="ECO:0000256" key="5">
    <source>
        <dbReference type="ARBA" id="ARBA00023172"/>
    </source>
</evidence>
<comment type="similarity">
    <text evidence="2">Belongs to the transposase mutator family.</text>
</comment>
<evidence type="ECO:0000256" key="2">
    <source>
        <dbReference type="ARBA" id="ARBA00010961"/>
    </source>
</evidence>
<evidence type="ECO:0000313" key="6">
    <source>
        <dbReference type="EMBL" id="OOL59372.1"/>
    </source>
</evidence>
<gene>
    <name evidence="6" type="ORF">B1P95_21525</name>
</gene>
<sequence>LNQEVRRREKIIRIFPNRTSANRLIGAVLMDLHDEWLSSTRKYIKFDQ</sequence>
<dbReference type="GO" id="GO:0006313">
    <property type="term" value="P:DNA transposition"/>
    <property type="evidence" value="ECO:0007669"/>
    <property type="project" value="InterPro"/>
</dbReference>
<dbReference type="AlphaFoldDB" id="A0A1S8IVV2"/>
<dbReference type="InterPro" id="IPR001207">
    <property type="entry name" value="Transposase_mutator"/>
</dbReference>
<keyword evidence="4" id="KW-0238">DNA-binding</keyword>
<keyword evidence="3" id="KW-0815">Transposition</keyword>
<comment type="function">
    <text evidence="1">Required for the transposition of the insertion element.</text>
</comment>